<dbReference type="Proteomes" id="UP000480185">
    <property type="component" value="Unassembled WGS sequence"/>
</dbReference>
<dbReference type="InterPro" id="IPR002575">
    <property type="entry name" value="Aminoglycoside_PTrfase"/>
</dbReference>
<dbReference type="AlphaFoldDB" id="A0A6G1X579"/>
<reference evidence="2 3" key="1">
    <citation type="submission" date="2019-11" db="EMBL/GenBank/DDBJ databases">
        <authorList>
            <person name="Li J."/>
        </authorList>
    </citation>
    <scope>NUCLEOTIDE SEQUENCE [LARGE SCALE GENOMIC DNA]</scope>
    <source>
        <strain evidence="2 3">J4</strain>
    </source>
</reference>
<feature type="domain" description="Aminoglycoside phosphotransferase" evidence="1">
    <location>
        <begin position="19"/>
        <end position="239"/>
    </location>
</feature>
<dbReference type="InterPro" id="IPR011009">
    <property type="entry name" value="Kinase-like_dom_sf"/>
</dbReference>
<accession>A0A6G1X579</accession>
<evidence type="ECO:0000259" key="1">
    <source>
        <dbReference type="Pfam" id="PF01636"/>
    </source>
</evidence>
<proteinExistence type="predicted"/>
<name>A0A6G1X579_9BACI</name>
<protein>
    <submittedName>
        <fullName evidence="2">Phosphotransferase</fullName>
    </submittedName>
</protein>
<dbReference type="RefSeq" id="WP_153727976.1">
    <property type="nucleotide sequence ID" value="NZ_WJNH01000003.1"/>
</dbReference>
<dbReference type="EMBL" id="WJNH01000003">
    <property type="protein sequence ID" value="MRG86056.1"/>
    <property type="molecule type" value="Genomic_DNA"/>
</dbReference>
<organism evidence="2 3">
    <name type="scientific">Salinibacillus xinjiangensis</name>
    <dbReference type="NCBI Taxonomy" id="1229268"/>
    <lineage>
        <taxon>Bacteria</taxon>
        <taxon>Bacillati</taxon>
        <taxon>Bacillota</taxon>
        <taxon>Bacilli</taxon>
        <taxon>Bacillales</taxon>
        <taxon>Bacillaceae</taxon>
        <taxon>Salinibacillus</taxon>
    </lineage>
</organism>
<evidence type="ECO:0000313" key="2">
    <source>
        <dbReference type="EMBL" id="MRG86056.1"/>
    </source>
</evidence>
<evidence type="ECO:0000313" key="3">
    <source>
        <dbReference type="Proteomes" id="UP000480185"/>
    </source>
</evidence>
<comment type="caution">
    <text evidence="2">The sequence shown here is derived from an EMBL/GenBank/DDBJ whole genome shotgun (WGS) entry which is preliminary data.</text>
</comment>
<keyword evidence="2" id="KW-0808">Transferase</keyword>
<dbReference type="Pfam" id="PF01636">
    <property type="entry name" value="APH"/>
    <property type="match status" value="1"/>
</dbReference>
<dbReference type="PANTHER" id="PTHR41283:SF1">
    <property type="entry name" value="AMINOGLYCOSIDE PHOSPHOTRANSFERASE DOMAIN-CONTAINING PROTEIN"/>
    <property type="match status" value="1"/>
</dbReference>
<dbReference type="OrthoDB" id="334783at2"/>
<keyword evidence="3" id="KW-1185">Reference proteome</keyword>
<sequence>MCLSHIKEKIPYLINAEQISELNKGFSHDQKYVIDQQYLLRLFSSEKQDKRKEEFETIKTLSTYSSFVPAGIQFGTLHDINRSYMLLTYIPGQDGEEALKDLTEKEQYTAGYSSGQELKHLHQLKAPPNYPSWFSVKQKKNDRYLADFKDLDLAKSIKETIISYIRENELLMKGRPNRFQHDDFHPSNLVIHNKRFSGIIDFQRMDWGDPIHDLQKLGFFSKQVSIEFTKGIIDGYHEGKRIDESFWRLYNFYSAVHIVPALVWGKRISQNQYTFMLERSLEVMEDHDQFRCEVPKWYK</sequence>
<gene>
    <name evidence="2" type="ORF">GH754_06910</name>
</gene>
<dbReference type="GO" id="GO:0016740">
    <property type="term" value="F:transferase activity"/>
    <property type="evidence" value="ECO:0007669"/>
    <property type="project" value="UniProtKB-KW"/>
</dbReference>
<dbReference type="Gene3D" id="3.90.1200.10">
    <property type="match status" value="1"/>
</dbReference>
<dbReference type="SUPFAM" id="SSF56112">
    <property type="entry name" value="Protein kinase-like (PK-like)"/>
    <property type="match status" value="1"/>
</dbReference>
<dbReference type="PANTHER" id="PTHR41283">
    <property type="entry name" value="AMINOGLYCOSIDE PHOSPHOTRANSFERASE"/>
    <property type="match status" value="1"/>
</dbReference>